<dbReference type="GO" id="GO:0005635">
    <property type="term" value="C:nuclear envelope"/>
    <property type="evidence" value="ECO:0007669"/>
    <property type="project" value="TreeGrafter"/>
</dbReference>
<dbReference type="SUPFAM" id="SSF161084">
    <property type="entry name" value="MAPEG domain-like"/>
    <property type="match status" value="1"/>
</dbReference>
<reference evidence="6 7" key="1">
    <citation type="submission" date="2015-03" db="EMBL/GenBank/DDBJ databases">
        <authorList>
            <person name="Radwan O."/>
            <person name="Al-Naeli F.A."/>
            <person name="Rendon G.A."/>
            <person name="Fields C."/>
        </authorList>
    </citation>
    <scope>NUCLEOTIDE SEQUENCE [LARGE SCALE GENOMIC DNA]</scope>
    <source>
        <strain evidence="6">CR-DP1</strain>
    </source>
</reference>
<feature type="transmembrane region" description="Helical" evidence="5">
    <location>
        <begin position="124"/>
        <end position="147"/>
    </location>
</feature>
<keyword evidence="7" id="KW-1185">Reference proteome</keyword>
<evidence type="ECO:0000256" key="2">
    <source>
        <dbReference type="ARBA" id="ARBA00022692"/>
    </source>
</evidence>
<gene>
    <name evidence="6" type="ORF">TD95_005029</name>
</gene>
<evidence type="ECO:0008006" key="8">
    <source>
        <dbReference type="Google" id="ProtNLM"/>
    </source>
</evidence>
<protein>
    <recommendedName>
        <fullName evidence="8">Microsomal glutathione S-transferase 3</fullName>
    </recommendedName>
</protein>
<keyword evidence="2 5" id="KW-0812">Transmembrane</keyword>
<organism evidence="6 7">
    <name type="scientific">Thielaviopsis punctulata</name>
    <dbReference type="NCBI Taxonomy" id="72032"/>
    <lineage>
        <taxon>Eukaryota</taxon>
        <taxon>Fungi</taxon>
        <taxon>Dikarya</taxon>
        <taxon>Ascomycota</taxon>
        <taxon>Pezizomycotina</taxon>
        <taxon>Sordariomycetes</taxon>
        <taxon>Hypocreomycetidae</taxon>
        <taxon>Microascales</taxon>
        <taxon>Ceratocystidaceae</taxon>
        <taxon>Thielaviopsis</taxon>
    </lineage>
</organism>
<dbReference type="Gene3D" id="1.20.120.550">
    <property type="entry name" value="Membrane associated eicosanoid/glutathione metabolism-like domain"/>
    <property type="match status" value="1"/>
</dbReference>
<dbReference type="EMBL" id="LAEV01001458">
    <property type="protein sequence ID" value="KKA28031.1"/>
    <property type="molecule type" value="Genomic_DNA"/>
</dbReference>
<comment type="subcellular location">
    <subcellularLocation>
        <location evidence="1">Membrane</location>
        <topology evidence="1">Multi-pass membrane protein</topology>
    </subcellularLocation>
</comment>
<dbReference type="Pfam" id="PF01124">
    <property type="entry name" value="MAPEG"/>
    <property type="match status" value="1"/>
</dbReference>
<evidence type="ECO:0000256" key="3">
    <source>
        <dbReference type="ARBA" id="ARBA00022989"/>
    </source>
</evidence>
<name>A0A0F4ZD21_9PEZI</name>
<dbReference type="GO" id="GO:0016020">
    <property type="term" value="C:membrane"/>
    <property type="evidence" value="ECO:0007669"/>
    <property type="project" value="UniProtKB-SubCell"/>
</dbReference>
<feature type="transmembrane region" description="Helical" evidence="5">
    <location>
        <begin position="12"/>
        <end position="32"/>
    </location>
</feature>
<dbReference type="PANTHER" id="PTHR10250:SF26">
    <property type="entry name" value="GLUTATHIONE S-TRANSFERASE 3, MITOCHONDRIAL"/>
    <property type="match status" value="1"/>
</dbReference>
<feature type="transmembrane region" description="Helical" evidence="5">
    <location>
        <begin position="77"/>
        <end position="104"/>
    </location>
</feature>
<dbReference type="OrthoDB" id="410651at2759"/>
<dbReference type="Proteomes" id="UP000033483">
    <property type="component" value="Unassembled WGS sequence"/>
</dbReference>
<dbReference type="GO" id="GO:0004364">
    <property type="term" value="F:glutathione transferase activity"/>
    <property type="evidence" value="ECO:0007669"/>
    <property type="project" value="TreeGrafter"/>
</dbReference>
<dbReference type="GO" id="GO:0005783">
    <property type="term" value="C:endoplasmic reticulum"/>
    <property type="evidence" value="ECO:0007669"/>
    <property type="project" value="TreeGrafter"/>
</dbReference>
<evidence type="ECO:0000256" key="4">
    <source>
        <dbReference type="ARBA" id="ARBA00023136"/>
    </source>
</evidence>
<dbReference type="InterPro" id="IPR023352">
    <property type="entry name" value="MAPEG-like_dom_sf"/>
</dbReference>
<keyword evidence="3 5" id="KW-1133">Transmembrane helix</keyword>
<evidence type="ECO:0000256" key="1">
    <source>
        <dbReference type="ARBA" id="ARBA00004141"/>
    </source>
</evidence>
<evidence type="ECO:0000313" key="7">
    <source>
        <dbReference type="Proteomes" id="UP000033483"/>
    </source>
</evidence>
<dbReference type="InterPro" id="IPR050997">
    <property type="entry name" value="MAPEG"/>
</dbReference>
<proteinExistence type="predicted"/>
<evidence type="ECO:0000313" key="6">
    <source>
        <dbReference type="EMBL" id="KKA28031.1"/>
    </source>
</evidence>
<dbReference type="GO" id="GO:0004602">
    <property type="term" value="F:glutathione peroxidase activity"/>
    <property type="evidence" value="ECO:0007669"/>
    <property type="project" value="TreeGrafter"/>
</dbReference>
<comment type="caution">
    <text evidence="6">The sequence shown here is derived from an EMBL/GenBank/DDBJ whole genome shotgun (WGS) entry which is preliminary data.</text>
</comment>
<dbReference type="PANTHER" id="PTHR10250">
    <property type="entry name" value="MICROSOMAL GLUTATHIONE S-TRANSFERASE"/>
    <property type="match status" value="1"/>
</dbReference>
<dbReference type="InterPro" id="IPR001129">
    <property type="entry name" value="Membr-assoc_MAPEG"/>
</dbReference>
<sequence length="149" mass="16048">MPLILEVPSEFGYVLAVATSSFFLNTALGIQVGTYRKAAGIKYPTAYASEELAAKDPKAYQFNCAQRAHLNFCEVHISWLGALLISGLRFPTASAAIGATWLVGRALYGRGYVVNGPEGRIRGAIVGFFCDLSLKLMALYSSAMFVLGK</sequence>
<evidence type="ECO:0000256" key="5">
    <source>
        <dbReference type="SAM" id="Phobius"/>
    </source>
</evidence>
<accession>A0A0F4ZD21</accession>
<keyword evidence="4 5" id="KW-0472">Membrane</keyword>
<dbReference type="AlphaFoldDB" id="A0A0F4ZD21"/>